<sequence>MHMALRWICRLVDLPASSLPSPVLGVQLEVENVPNTFPFPGSADRLPCLIGIFHIAMQILSPCIVISPASLHFIEFICLDTDGSIIAAPCHDWPSRGCMMQASVSILSVRSRSMSATRDFNPTQIMVYMCCRVPYPGRIMRDFLLSQEEILHRPYRTNQADCVFVFEGSLEFCFGTKLRISFGPLFKNRVASWTTGHINACSNDCWCYYDITLLLNVRGGSMYLQQQP</sequence>
<reference evidence="1 2" key="1">
    <citation type="submission" date="2019-04" db="EMBL/GenBank/DDBJ databases">
        <title>Friends and foes A comparative genomics studyof 23 Aspergillus species from section Flavi.</title>
        <authorList>
            <consortium name="DOE Joint Genome Institute"/>
            <person name="Kjaerbolling I."/>
            <person name="Vesth T."/>
            <person name="Frisvad J.C."/>
            <person name="Nybo J.L."/>
            <person name="Theobald S."/>
            <person name="Kildgaard S."/>
            <person name="Isbrandt T."/>
            <person name="Kuo A."/>
            <person name="Sato A."/>
            <person name="Lyhne E.K."/>
            <person name="Kogle M.E."/>
            <person name="Wiebenga A."/>
            <person name="Kun R.S."/>
            <person name="Lubbers R.J."/>
            <person name="Makela M.R."/>
            <person name="Barry K."/>
            <person name="Chovatia M."/>
            <person name="Clum A."/>
            <person name="Daum C."/>
            <person name="Haridas S."/>
            <person name="He G."/>
            <person name="LaButti K."/>
            <person name="Lipzen A."/>
            <person name="Mondo S."/>
            <person name="Riley R."/>
            <person name="Salamov A."/>
            <person name="Simmons B.A."/>
            <person name="Magnuson J.K."/>
            <person name="Henrissat B."/>
            <person name="Mortensen U.H."/>
            <person name="Larsen T.O."/>
            <person name="Devries R.P."/>
            <person name="Grigoriev I.V."/>
            <person name="Machida M."/>
            <person name="Baker S.E."/>
            <person name="Andersen M.R."/>
        </authorList>
    </citation>
    <scope>NUCLEOTIDE SEQUENCE [LARGE SCALE GENOMIC DNA]</scope>
    <source>
        <strain evidence="1 2">CBS 763.97</strain>
    </source>
</reference>
<dbReference type="RefSeq" id="XP_031923443.1">
    <property type="nucleotide sequence ID" value="XM_032068344.1"/>
</dbReference>
<keyword evidence="2" id="KW-1185">Reference proteome</keyword>
<evidence type="ECO:0000313" key="2">
    <source>
        <dbReference type="Proteomes" id="UP000326268"/>
    </source>
</evidence>
<dbReference type="OrthoDB" id="10373057at2759"/>
<organism evidence="1 2">
    <name type="scientific">Aspergillus caelatus</name>
    <dbReference type="NCBI Taxonomy" id="61420"/>
    <lineage>
        <taxon>Eukaryota</taxon>
        <taxon>Fungi</taxon>
        <taxon>Dikarya</taxon>
        <taxon>Ascomycota</taxon>
        <taxon>Pezizomycotina</taxon>
        <taxon>Eurotiomycetes</taxon>
        <taxon>Eurotiomycetidae</taxon>
        <taxon>Eurotiales</taxon>
        <taxon>Aspergillaceae</taxon>
        <taxon>Aspergillus</taxon>
        <taxon>Aspergillus subgen. Circumdati</taxon>
    </lineage>
</organism>
<dbReference type="AlphaFoldDB" id="A0A5N6ZRV2"/>
<evidence type="ECO:0000313" key="1">
    <source>
        <dbReference type="EMBL" id="KAE8360362.1"/>
    </source>
</evidence>
<dbReference type="EMBL" id="ML737778">
    <property type="protein sequence ID" value="KAE8360362.1"/>
    <property type="molecule type" value="Genomic_DNA"/>
</dbReference>
<name>A0A5N6ZRV2_9EURO</name>
<dbReference type="Proteomes" id="UP000326268">
    <property type="component" value="Unassembled WGS sequence"/>
</dbReference>
<gene>
    <name evidence="1" type="ORF">BDV27DRAFT_134664</name>
</gene>
<proteinExistence type="predicted"/>
<dbReference type="GeneID" id="43652790"/>
<protein>
    <submittedName>
        <fullName evidence="1">Uncharacterized protein</fullName>
    </submittedName>
</protein>
<accession>A0A5N6ZRV2</accession>